<dbReference type="PRINTS" id="PR00450">
    <property type="entry name" value="RECOVERIN"/>
</dbReference>
<proteinExistence type="inferred from homology"/>
<dbReference type="Pfam" id="PF13499">
    <property type="entry name" value="EF-hand_7"/>
    <property type="match status" value="1"/>
</dbReference>
<dbReference type="InterPro" id="IPR028846">
    <property type="entry name" value="Recoverin"/>
</dbReference>
<comment type="caution">
    <text evidence="6">The sequence shown here is derived from an EMBL/GenBank/DDBJ whole genome shotgun (WGS) entry which is preliminary data.</text>
</comment>
<comment type="similarity">
    <text evidence="1">Belongs to the recoverin family.</text>
</comment>
<dbReference type="InterPro" id="IPR002048">
    <property type="entry name" value="EF_hand_dom"/>
</dbReference>
<dbReference type="InterPro" id="IPR018247">
    <property type="entry name" value="EF_Hand_1_Ca_BS"/>
</dbReference>
<sequence length="195" mass="22549">MFFKYIKNRMGNQLGTLKKEEVELLQNSSHFDSRELRTLYKQFRKDSPSGTINKQEFKEIMTQMGVGDQFLQDLLFNVFDKNKDSTINFQEFVCGLSSITRGTPEEKIEFAFSLYDIDGNGYITKSEMESILESMYKLVGTFVTCSGKKFDSHDLIEEFFDSMDDDGDGFISLEEYKRGTLKNPDIIQGLKLLNH</sequence>
<dbReference type="Pfam" id="PF13202">
    <property type="entry name" value="EF-hand_5"/>
    <property type="match status" value="1"/>
</dbReference>
<dbReference type="PANTHER" id="PTHR23055:SF189">
    <property type="entry name" value="CALCIUM-BINDING PROTEIN NCSA"/>
    <property type="match status" value="1"/>
</dbReference>
<reference evidence="6 7" key="1">
    <citation type="submission" date="2023-11" db="EMBL/GenBank/DDBJ databases">
        <title>Dfirmibasis_genome.</title>
        <authorList>
            <person name="Edelbroek B."/>
            <person name="Kjellin J."/>
            <person name="Jerlstrom-Hultqvist J."/>
            <person name="Soderbom F."/>
        </authorList>
    </citation>
    <scope>NUCLEOTIDE SEQUENCE [LARGE SCALE GENOMIC DNA]</scope>
    <source>
        <strain evidence="6 7">TNS-C-14</strain>
    </source>
</reference>
<evidence type="ECO:0000256" key="1">
    <source>
        <dbReference type="ARBA" id="ARBA00006049"/>
    </source>
</evidence>
<dbReference type="SMART" id="SM00054">
    <property type="entry name" value="EFh"/>
    <property type="match status" value="4"/>
</dbReference>
<dbReference type="Gene3D" id="1.10.238.10">
    <property type="entry name" value="EF-hand"/>
    <property type="match status" value="1"/>
</dbReference>
<dbReference type="AlphaFoldDB" id="A0AAN7U345"/>
<evidence type="ECO:0000313" key="6">
    <source>
        <dbReference type="EMBL" id="KAK5577605.1"/>
    </source>
</evidence>
<dbReference type="EMBL" id="JAVFKY010000004">
    <property type="protein sequence ID" value="KAK5577605.1"/>
    <property type="molecule type" value="Genomic_DNA"/>
</dbReference>
<evidence type="ECO:0000256" key="4">
    <source>
        <dbReference type="ARBA" id="ARBA00022837"/>
    </source>
</evidence>
<keyword evidence="2" id="KW-0479">Metal-binding</keyword>
<keyword evidence="3" id="KW-0677">Repeat</keyword>
<accession>A0AAN7U345</accession>
<evidence type="ECO:0000256" key="3">
    <source>
        <dbReference type="ARBA" id="ARBA00022737"/>
    </source>
</evidence>
<dbReference type="FunFam" id="1.10.238.10:FF:000009">
    <property type="entry name" value="Visinin-like protein 1"/>
    <property type="match status" value="1"/>
</dbReference>
<evidence type="ECO:0000259" key="5">
    <source>
        <dbReference type="PROSITE" id="PS50222"/>
    </source>
</evidence>
<organism evidence="6 7">
    <name type="scientific">Dictyostelium firmibasis</name>
    <dbReference type="NCBI Taxonomy" id="79012"/>
    <lineage>
        <taxon>Eukaryota</taxon>
        <taxon>Amoebozoa</taxon>
        <taxon>Evosea</taxon>
        <taxon>Eumycetozoa</taxon>
        <taxon>Dictyostelia</taxon>
        <taxon>Dictyosteliales</taxon>
        <taxon>Dictyosteliaceae</taxon>
        <taxon>Dictyostelium</taxon>
    </lineage>
</organism>
<dbReference type="PANTHER" id="PTHR23055">
    <property type="entry name" value="CALCIUM BINDING PROTEINS"/>
    <property type="match status" value="1"/>
</dbReference>
<dbReference type="PROSITE" id="PS00018">
    <property type="entry name" value="EF_HAND_1"/>
    <property type="match status" value="2"/>
</dbReference>
<dbReference type="Proteomes" id="UP001344447">
    <property type="component" value="Unassembled WGS sequence"/>
</dbReference>
<feature type="domain" description="EF-hand" evidence="5">
    <location>
        <begin position="75"/>
        <end position="102"/>
    </location>
</feature>
<dbReference type="CDD" id="cd00051">
    <property type="entry name" value="EFh"/>
    <property type="match status" value="3"/>
</dbReference>
<dbReference type="GO" id="GO:0005509">
    <property type="term" value="F:calcium ion binding"/>
    <property type="evidence" value="ECO:0007669"/>
    <property type="project" value="InterPro"/>
</dbReference>
<dbReference type="InterPro" id="IPR011992">
    <property type="entry name" value="EF-hand-dom_pair"/>
</dbReference>
<evidence type="ECO:0000256" key="2">
    <source>
        <dbReference type="ARBA" id="ARBA00022723"/>
    </source>
</evidence>
<gene>
    <name evidence="6" type="ORF">RB653_002548</name>
</gene>
<dbReference type="SUPFAM" id="SSF47473">
    <property type="entry name" value="EF-hand"/>
    <property type="match status" value="1"/>
</dbReference>
<name>A0AAN7U345_9MYCE</name>
<dbReference type="PROSITE" id="PS50222">
    <property type="entry name" value="EF_HAND_2"/>
    <property type="match status" value="3"/>
</dbReference>
<feature type="domain" description="EF-hand" evidence="5">
    <location>
        <begin position="151"/>
        <end position="186"/>
    </location>
</feature>
<keyword evidence="4" id="KW-0106">Calcium</keyword>
<protein>
    <recommendedName>
        <fullName evidence="5">EF-hand domain-containing protein</fullName>
    </recommendedName>
</protein>
<keyword evidence="7" id="KW-1185">Reference proteome</keyword>
<feature type="domain" description="EF-hand" evidence="5">
    <location>
        <begin position="103"/>
        <end position="138"/>
    </location>
</feature>
<evidence type="ECO:0000313" key="7">
    <source>
        <dbReference type="Proteomes" id="UP001344447"/>
    </source>
</evidence>